<dbReference type="EMBL" id="BLZR01000001">
    <property type="protein sequence ID" value="GFP78210.1"/>
    <property type="molecule type" value="Genomic_DNA"/>
</dbReference>
<dbReference type="GO" id="GO:0005737">
    <property type="term" value="C:cytoplasm"/>
    <property type="evidence" value="ECO:0007669"/>
    <property type="project" value="TreeGrafter"/>
</dbReference>
<dbReference type="AlphaFoldDB" id="A0A6V8SMW6"/>
<dbReference type="SUPFAM" id="SSF52777">
    <property type="entry name" value="CoA-dependent acyltransferases"/>
    <property type="match status" value="2"/>
</dbReference>
<gene>
    <name evidence="2" type="ORF">bsdtw1_04405</name>
</gene>
<dbReference type="Gene3D" id="3.30.559.30">
    <property type="entry name" value="Nonribosomal peptide synthetase, condensation domain"/>
    <property type="match status" value="1"/>
</dbReference>
<comment type="caution">
    <text evidence="2">The sequence shown here is derived from an EMBL/GenBank/DDBJ whole genome shotgun (WGS) entry which is preliminary data.</text>
</comment>
<evidence type="ECO:0000313" key="3">
    <source>
        <dbReference type="Proteomes" id="UP000580568"/>
    </source>
</evidence>
<proteinExistence type="predicted"/>
<dbReference type="Proteomes" id="UP000580568">
    <property type="component" value="Unassembled WGS sequence"/>
</dbReference>
<evidence type="ECO:0000259" key="1">
    <source>
        <dbReference type="Pfam" id="PF00668"/>
    </source>
</evidence>
<dbReference type="GO" id="GO:0031177">
    <property type="term" value="F:phosphopantetheine binding"/>
    <property type="evidence" value="ECO:0007669"/>
    <property type="project" value="TreeGrafter"/>
</dbReference>
<keyword evidence="3" id="KW-1185">Reference proteome</keyword>
<dbReference type="GO" id="GO:0003824">
    <property type="term" value="F:catalytic activity"/>
    <property type="evidence" value="ECO:0007669"/>
    <property type="project" value="InterPro"/>
</dbReference>
<reference evidence="2 3" key="1">
    <citation type="submission" date="2020-07" db="EMBL/GenBank/DDBJ databases">
        <title>A new beta-1,3-glucan-decomposing anaerobic bacterium isolated from anoxic soil subjected to biological soil disinfestation.</title>
        <authorList>
            <person name="Ueki A."/>
            <person name="Tonouchi A."/>
        </authorList>
    </citation>
    <scope>NUCLEOTIDE SEQUENCE [LARGE SCALE GENOMIC DNA]</scope>
    <source>
        <strain evidence="2 3">TW1</strain>
    </source>
</reference>
<name>A0A6V8SMW6_9CLOT</name>
<dbReference type="GO" id="GO:0008610">
    <property type="term" value="P:lipid biosynthetic process"/>
    <property type="evidence" value="ECO:0007669"/>
    <property type="project" value="UniProtKB-ARBA"/>
</dbReference>
<protein>
    <submittedName>
        <fullName evidence="2">Plipastatin synthase subunit A</fullName>
    </submittedName>
</protein>
<dbReference type="Pfam" id="PF00668">
    <property type="entry name" value="Condensation"/>
    <property type="match status" value="1"/>
</dbReference>
<sequence>MERKYYDLSAAQKILLLSQKYTLHKQVNNVCTSILMDTELDFEMLKKAIQKAYERNDSLRVRLIKLDKEIKQYFLENEEPYIGYLDFRGKSLEEMENKLYKLASKPITGFEKQLSKVYMLHSFDGRCGIYFAVSHMILDSWAITTFFKDVLAVYDSLINHTDLPKPLYSYEELLIKDLDYKNTEAYKKDLEFWEKTLNISEPIFTDVNGVSVLEKYRAKHKNPNLRYAPIFSLFTKAKNVMLPVPKELVVSMEAFCTSNKLPMQSLVLLAYSNYFSKVNNKENDISIHTVVARRGTLKEKNSGGTRVHFMPLRIILKGDHTFKEGCEIISEKQNEIYRHSSISPLEVMDLWHKLFNIPQIGTYLSTALTFQPVKLVAPNGVRIETKWYGNGAAANPLYLTVMDGDGTGSLKFYYEYQTHRISFDTVQRLHAHMIKVFETGTSNPEVTIDALLNIN</sequence>
<dbReference type="RefSeq" id="WP_183279521.1">
    <property type="nucleotide sequence ID" value="NZ_BLZR01000001.1"/>
</dbReference>
<accession>A0A6V8SMW6</accession>
<dbReference type="GO" id="GO:0043041">
    <property type="term" value="P:amino acid activation for nonribosomal peptide biosynthetic process"/>
    <property type="evidence" value="ECO:0007669"/>
    <property type="project" value="TreeGrafter"/>
</dbReference>
<dbReference type="Gene3D" id="3.30.559.10">
    <property type="entry name" value="Chloramphenicol acetyltransferase-like domain"/>
    <property type="match status" value="1"/>
</dbReference>
<dbReference type="InterPro" id="IPR023213">
    <property type="entry name" value="CAT-like_dom_sf"/>
</dbReference>
<feature type="domain" description="Condensation" evidence="1">
    <location>
        <begin position="4"/>
        <end position="450"/>
    </location>
</feature>
<dbReference type="PANTHER" id="PTHR45527:SF1">
    <property type="entry name" value="FATTY ACID SYNTHASE"/>
    <property type="match status" value="1"/>
</dbReference>
<dbReference type="InterPro" id="IPR001242">
    <property type="entry name" value="Condensation_dom"/>
</dbReference>
<dbReference type="GO" id="GO:0044550">
    <property type="term" value="P:secondary metabolite biosynthetic process"/>
    <property type="evidence" value="ECO:0007669"/>
    <property type="project" value="TreeGrafter"/>
</dbReference>
<dbReference type="PANTHER" id="PTHR45527">
    <property type="entry name" value="NONRIBOSOMAL PEPTIDE SYNTHETASE"/>
    <property type="match status" value="1"/>
</dbReference>
<evidence type="ECO:0000313" key="2">
    <source>
        <dbReference type="EMBL" id="GFP78210.1"/>
    </source>
</evidence>
<organism evidence="2 3">
    <name type="scientific">Clostridium fungisolvens</name>
    <dbReference type="NCBI Taxonomy" id="1604897"/>
    <lineage>
        <taxon>Bacteria</taxon>
        <taxon>Bacillati</taxon>
        <taxon>Bacillota</taxon>
        <taxon>Clostridia</taxon>
        <taxon>Eubacteriales</taxon>
        <taxon>Clostridiaceae</taxon>
        <taxon>Clostridium</taxon>
    </lineage>
</organism>